<comment type="similarity">
    <text evidence="3 6">Belongs to the pectinacetylesterase family.</text>
</comment>
<accession>A0A0S3SN06</accession>
<dbReference type="AlphaFoldDB" id="A0A0S3SN06"/>
<feature type="chain" id="PRO_5008810299" description="Pectin acetylesterase" evidence="6">
    <location>
        <begin position="23"/>
        <end position="92"/>
    </location>
</feature>
<evidence type="ECO:0000256" key="4">
    <source>
        <dbReference type="ARBA" id="ARBA00022512"/>
    </source>
</evidence>
<evidence type="ECO:0000256" key="2">
    <source>
        <dbReference type="ARBA" id="ARBA00004191"/>
    </source>
</evidence>
<evidence type="ECO:0000256" key="6">
    <source>
        <dbReference type="RuleBase" id="RU363114"/>
    </source>
</evidence>
<evidence type="ECO:0000313" key="7">
    <source>
        <dbReference type="EMBL" id="BAT94224.1"/>
    </source>
</evidence>
<dbReference type="GO" id="GO:0071555">
    <property type="term" value="P:cell wall organization"/>
    <property type="evidence" value="ECO:0007669"/>
    <property type="project" value="UniProtKB-KW"/>
</dbReference>
<dbReference type="PANTHER" id="PTHR21562:SF69">
    <property type="entry name" value="PECTIN ACETYLESTERASE 9"/>
    <property type="match status" value="1"/>
</dbReference>
<dbReference type="EC" id="3.1.1.-" evidence="6"/>
<dbReference type="Pfam" id="PF03283">
    <property type="entry name" value="PAE"/>
    <property type="match status" value="1"/>
</dbReference>
<organism evidence="7 8">
    <name type="scientific">Vigna angularis var. angularis</name>
    <dbReference type="NCBI Taxonomy" id="157739"/>
    <lineage>
        <taxon>Eukaryota</taxon>
        <taxon>Viridiplantae</taxon>
        <taxon>Streptophyta</taxon>
        <taxon>Embryophyta</taxon>
        <taxon>Tracheophyta</taxon>
        <taxon>Spermatophyta</taxon>
        <taxon>Magnoliopsida</taxon>
        <taxon>eudicotyledons</taxon>
        <taxon>Gunneridae</taxon>
        <taxon>Pentapetalae</taxon>
        <taxon>rosids</taxon>
        <taxon>fabids</taxon>
        <taxon>Fabales</taxon>
        <taxon>Fabaceae</taxon>
        <taxon>Papilionoideae</taxon>
        <taxon>50 kb inversion clade</taxon>
        <taxon>NPAAA clade</taxon>
        <taxon>indigoferoid/millettioid clade</taxon>
        <taxon>Phaseoleae</taxon>
        <taxon>Vigna</taxon>
    </lineage>
</organism>
<dbReference type="PANTHER" id="PTHR21562">
    <property type="entry name" value="NOTUM-RELATED"/>
    <property type="match status" value="1"/>
</dbReference>
<dbReference type="Proteomes" id="UP000291084">
    <property type="component" value="Chromosome 8"/>
</dbReference>
<dbReference type="InterPro" id="IPR004963">
    <property type="entry name" value="PAE/NOTUM"/>
</dbReference>
<feature type="signal peptide" evidence="6">
    <location>
        <begin position="1"/>
        <end position="22"/>
    </location>
</feature>
<gene>
    <name evidence="7" type="primary">Vigan.08G080700</name>
    <name evidence="7" type="ORF">VIGAN_08080700</name>
</gene>
<proteinExistence type="inferred from homology"/>
<name>A0A0S3SN06_PHAAN</name>
<comment type="function">
    <text evidence="1 6">Hydrolyzes acetyl esters in homogalacturonan regions of pectin. In type I primary cell wall, galacturonic acid residues of pectin can be acetylated at the O-2 and O-3 positions. Decreasing the degree of acetylation of pectin gels in vitro alters their physical properties.</text>
</comment>
<evidence type="ECO:0000256" key="3">
    <source>
        <dbReference type="ARBA" id="ARBA00005784"/>
    </source>
</evidence>
<keyword evidence="5 6" id="KW-0961">Cell wall biogenesis/degradation</keyword>
<dbReference type="OrthoDB" id="1703246at2759"/>
<evidence type="ECO:0000313" key="8">
    <source>
        <dbReference type="Proteomes" id="UP000291084"/>
    </source>
</evidence>
<evidence type="ECO:0000256" key="1">
    <source>
        <dbReference type="ARBA" id="ARBA00003534"/>
    </source>
</evidence>
<protein>
    <recommendedName>
        <fullName evidence="6">Pectin acetylesterase</fullName>
        <ecNumber evidence="6">3.1.1.-</ecNumber>
    </recommendedName>
</protein>
<dbReference type="EMBL" id="AP015041">
    <property type="protein sequence ID" value="BAT94224.1"/>
    <property type="molecule type" value="Genomic_DNA"/>
</dbReference>
<keyword evidence="6" id="KW-0964">Secreted</keyword>
<reference evidence="7 8" key="1">
    <citation type="journal article" date="2015" name="Sci. Rep.">
        <title>The power of single molecule real-time sequencing technology in the de novo assembly of a eukaryotic genome.</title>
        <authorList>
            <person name="Sakai H."/>
            <person name="Naito K."/>
            <person name="Ogiso-Tanaka E."/>
            <person name="Takahashi Y."/>
            <person name="Iseki K."/>
            <person name="Muto C."/>
            <person name="Satou K."/>
            <person name="Teruya K."/>
            <person name="Shiroma A."/>
            <person name="Shimoji M."/>
            <person name="Hirano T."/>
            <person name="Itoh T."/>
            <person name="Kaga A."/>
            <person name="Tomooka N."/>
        </authorList>
    </citation>
    <scope>NUCLEOTIDE SEQUENCE [LARGE SCALE GENOMIC DNA]</scope>
    <source>
        <strain evidence="8">cv. Shumari</strain>
    </source>
</reference>
<keyword evidence="8" id="KW-1185">Reference proteome</keyword>
<sequence>MNILVALAFLCLATLAPWRVRSQQQRLLVNMTLVTKAKASGALCLDGSLPAYHLDRGFGAGENNWLLQFENFARAALGNWNSLFYHSKQIPK</sequence>
<dbReference type="GO" id="GO:0016787">
    <property type="term" value="F:hydrolase activity"/>
    <property type="evidence" value="ECO:0007669"/>
    <property type="project" value="UniProtKB-KW"/>
</dbReference>
<keyword evidence="6" id="KW-0732">Signal</keyword>
<comment type="subcellular location">
    <subcellularLocation>
        <location evidence="2 6">Secreted</location>
        <location evidence="2 6">Cell wall</location>
    </subcellularLocation>
</comment>
<evidence type="ECO:0000256" key="5">
    <source>
        <dbReference type="ARBA" id="ARBA00023316"/>
    </source>
</evidence>
<keyword evidence="6" id="KW-0378">Hydrolase</keyword>
<keyword evidence="4 6" id="KW-0134">Cell wall</keyword>